<name>A0A1B7W8R2_APHFL</name>
<evidence type="ECO:0000313" key="3">
    <source>
        <dbReference type="Proteomes" id="UP000092093"/>
    </source>
</evidence>
<evidence type="ECO:0000313" key="2">
    <source>
        <dbReference type="EMBL" id="OBQ37414.1"/>
    </source>
</evidence>
<dbReference type="EMBL" id="LJOW01000587">
    <property type="protein sequence ID" value="OBQ33472.1"/>
    <property type="molecule type" value="Genomic_DNA"/>
</dbReference>
<reference evidence="1 3" key="1">
    <citation type="submission" date="2015-09" db="EMBL/GenBank/DDBJ databases">
        <title>Aphanizomenon flos-aquae WA102.</title>
        <authorList>
            <person name="Driscoll C."/>
        </authorList>
    </citation>
    <scope>NUCLEOTIDE SEQUENCE [LARGE SCALE GENOMIC DNA]</scope>
    <source>
        <strain evidence="1">WA102</strain>
    </source>
</reference>
<dbReference type="AlphaFoldDB" id="A0A1B7W8R2"/>
<accession>A0A1B7W8R2</accession>
<evidence type="ECO:0000313" key="1">
    <source>
        <dbReference type="EMBL" id="OBQ33472.1"/>
    </source>
</evidence>
<protein>
    <submittedName>
        <fullName evidence="1">Uncharacterized protein</fullName>
    </submittedName>
</protein>
<sequence>MEKLNAEGQYPIGVTQRLEAAFILSQEAVKQLPGSLFEQGFNDAKAWLPPHWASEWITQYMDGWYSGAAEQMQEYPPYCGIRDNE</sequence>
<dbReference type="EMBL" id="LJOW01000264">
    <property type="protein sequence ID" value="OBQ37414.1"/>
    <property type="molecule type" value="Genomic_DNA"/>
</dbReference>
<dbReference type="Proteomes" id="UP000092093">
    <property type="component" value="Unassembled WGS sequence"/>
</dbReference>
<proteinExistence type="predicted"/>
<gene>
    <name evidence="2" type="ORF">AN484_24995</name>
    <name evidence="1" type="ORF">AN484_27180</name>
</gene>
<organism evidence="1 3">
    <name type="scientific">Aphanizomenon flos-aquae WA102</name>
    <dbReference type="NCBI Taxonomy" id="1710896"/>
    <lineage>
        <taxon>Bacteria</taxon>
        <taxon>Bacillati</taxon>
        <taxon>Cyanobacteriota</taxon>
        <taxon>Cyanophyceae</taxon>
        <taxon>Nostocales</taxon>
        <taxon>Aphanizomenonaceae</taxon>
        <taxon>Aphanizomenon</taxon>
    </lineage>
</organism>
<comment type="caution">
    <text evidence="1">The sequence shown here is derived from an EMBL/GenBank/DDBJ whole genome shotgun (WGS) entry which is preliminary data.</text>
</comment>